<accession>A0A3E1YEW6</accession>
<gene>
    <name evidence="1" type="ORF">DVR12_07785</name>
</gene>
<dbReference type="Pfam" id="PF16398">
    <property type="entry name" value="DUF5007"/>
    <property type="match status" value="1"/>
</dbReference>
<dbReference type="PROSITE" id="PS51257">
    <property type="entry name" value="PROKAR_LIPOPROTEIN"/>
    <property type="match status" value="1"/>
</dbReference>
<sequence length="344" mass="39604">MNKHVYRILIAGFISLVISGCYKQLLPGEKPYFNKDCNFSKSDFIVYPDRINSFISIFNPANSTQPMKVEITNATHEDGSPAPELFTQVDAAQWKDYYSGLEKSVAEIEAKRTTAKRPAFDVRATSGDIVYWPVDTAVVKPGNYVFDVVVSNDGGKKTFQKFKLHVRRPRPYEPWYFDDVTGERTKNGSNYNYPRPSLNNVQDDQNNNLKDEDAVIWYRWKSSATNTFSIKMFNKDSLPISLSKMNKTTWDSLKYFSVIANLNVPISFNRRFSEDSTVVTYDRTNPYPIMADLFGERSGITLAFERRFQGQRSISNIYVPLAFFRAGAWDVIVKFNKNIRFEND</sequence>
<name>A0A3E1YEW6_9BACT</name>
<evidence type="ECO:0000313" key="1">
    <source>
        <dbReference type="EMBL" id="RFS25076.1"/>
    </source>
</evidence>
<dbReference type="OrthoDB" id="737630at2"/>
<evidence type="ECO:0000313" key="2">
    <source>
        <dbReference type="Proteomes" id="UP000260644"/>
    </source>
</evidence>
<dbReference type="EMBL" id="QPMM01000002">
    <property type="protein sequence ID" value="RFS25076.1"/>
    <property type="molecule type" value="Genomic_DNA"/>
</dbReference>
<comment type="caution">
    <text evidence="1">The sequence shown here is derived from an EMBL/GenBank/DDBJ whole genome shotgun (WGS) entry which is preliminary data.</text>
</comment>
<keyword evidence="2" id="KW-1185">Reference proteome</keyword>
<proteinExistence type="predicted"/>
<dbReference type="Proteomes" id="UP000260644">
    <property type="component" value="Unassembled WGS sequence"/>
</dbReference>
<dbReference type="AlphaFoldDB" id="A0A3E1YEW6"/>
<dbReference type="InterPro" id="IPR032173">
    <property type="entry name" value="DUF5007"/>
</dbReference>
<dbReference type="RefSeq" id="WP_116975070.1">
    <property type="nucleotide sequence ID" value="NZ_QPMM01000002.1"/>
</dbReference>
<reference evidence="1 2" key="1">
    <citation type="submission" date="2018-07" db="EMBL/GenBank/DDBJ databases">
        <title>Chitinophaga K2CV101002-2 sp. nov., isolated from a monsoon evergreen broad-leaved forest soil.</title>
        <authorList>
            <person name="Lv Y."/>
        </authorList>
    </citation>
    <scope>NUCLEOTIDE SEQUENCE [LARGE SCALE GENOMIC DNA]</scope>
    <source>
        <strain evidence="1 2">GDMCC 1.1288</strain>
    </source>
</reference>
<organism evidence="1 2">
    <name type="scientific">Chitinophaga silvatica</name>
    <dbReference type="NCBI Taxonomy" id="2282649"/>
    <lineage>
        <taxon>Bacteria</taxon>
        <taxon>Pseudomonadati</taxon>
        <taxon>Bacteroidota</taxon>
        <taxon>Chitinophagia</taxon>
        <taxon>Chitinophagales</taxon>
        <taxon>Chitinophagaceae</taxon>
        <taxon>Chitinophaga</taxon>
    </lineage>
</organism>
<protein>
    <submittedName>
        <fullName evidence="1">DUF5007 domain-containing protein</fullName>
    </submittedName>
</protein>